<protein>
    <submittedName>
        <fullName evidence="3">Peptidoglycan deacetylase</fullName>
        <ecNumber evidence="3">3.5.1.-</ecNumber>
    </submittedName>
</protein>
<reference evidence="4" key="1">
    <citation type="submission" date="2017-03" db="EMBL/GenBank/DDBJ databases">
        <title>Full genome sequence of a non-lethal Shewanella isolate that potentiates virulence of Vibio parahaemolyticus causing acute hepatopancreatic necrosis disease (AHPND) in shrimp.</title>
        <authorList>
            <person name="Prachumwat A."/>
            <person name="Sritunyalucksana K."/>
        </authorList>
    </citation>
    <scope>NUCLEOTIDE SEQUENCE [LARGE SCALE GENOMIC DNA]</scope>
    <source>
        <strain evidence="4">TH2012</strain>
    </source>
</reference>
<dbReference type="PROSITE" id="PS51677">
    <property type="entry name" value="NODB"/>
    <property type="match status" value="1"/>
</dbReference>
<keyword evidence="1" id="KW-0732">Signal</keyword>
<evidence type="ECO:0000259" key="2">
    <source>
        <dbReference type="PROSITE" id="PS51677"/>
    </source>
</evidence>
<evidence type="ECO:0000256" key="1">
    <source>
        <dbReference type="SAM" id="SignalP"/>
    </source>
</evidence>
<evidence type="ECO:0000313" key="3">
    <source>
        <dbReference type="EMBL" id="AZQ13243.1"/>
    </source>
</evidence>
<name>A0ABN5U0N7_9GAMM</name>
<sequence length="335" mass="36725">MNSRRRFLMGSGAMAMALGISQGSAAAIGAASGLPTIDSNAPGGAGEPQRSEPTIFWPGGERLVISISMQFEAGAQGATAEGPFPPMEPGFVDTITPSWYAYGMNEGIPRLLELWRRHGIKVTSHMVGKAAELAPALARQVADEGHEISGHGQSWTPQYRMSEAEERASYVQSMANLERITGQRPVGFNAFWMRHTQRTLSILRELGFIYHIDDLSRDEPSIIPVDGKPFAVVPYTMRNNDIGRFGANTAMTASGFLQELKDEFDCLYREGGSRRRMMSISVHDRIGGTPALVTALDAFIQYARSHGGVGFMRKDEIARWALAQPDTPHNPPRQF</sequence>
<dbReference type="SUPFAM" id="SSF88713">
    <property type="entry name" value="Glycoside hydrolase/deacetylase"/>
    <property type="match status" value="1"/>
</dbReference>
<dbReference type="Proteomes" id="UP000278437">
    <property type="component" value="Chromosome"/>
</dbReference>
<feature type="signal peptide" evidence="1">
    <location>
        <begin position="1"/>
        <end position="26"/>
    </location>
</feature>
<feature type="domain" description="NodB homology" evidence="2">
    <location>
        <begin position="94"/>
        <end position="312"/>
    </location>
</feature>
<gene>
    <name evidence="3" type="primary">pgdA</name>
    <name evidence="3" type="ORF">STH12_04217</name>
</gene>
<dbReference type="Gene3D" id="3.20.20.370">
    <property type="entry name" value="Glycoside hydrolase/deacetylase"/>
    <property type="match status" value="1"/>
</dbReference>
<dbReference type="EMBL" id="CP020373">
    <property type="protein sequence ID" value="AZQ13243.1"/>
    <property type="molecule type" value="Genomic_DNA"/>
</dbReference>
<proteinExistence type="predicted"/>
<dbReference type="EC" id="3.5.1.-" evidence="3"/>
<accession>A0ABN5U0N7</accession>
<dbReference type="PROSITE" id="PS51318">
    <property type="entry name" value="TAT"/>
    <property type="match status" value="1"/>
</dbReference>
<keyword evidence="3" id="KW-0378">Hydrolase</keyword>
<feature type="chain" id="PRO_5047122805" evidence="1">
    <location>
        <begin position="27"/>
        <end position="335"/>
    </location>
</feature>
<dbReference type="InterPro" id="IPR006311">
    <property type="entry name" value="TAT_signal"/>
</dbReference>
<dbReference type="Pfam" id="PF01522">
    <property type="entry name" value="Polysacc_deac_1"/>
    <property type="match status" value="1"/>
</dbReference>
<dbReference type="InterPro" id="IPR002509">
    <property type="entry name" value="NODB_dom"/>
</dbReference>
<dbReference type="GO" id="GO:0016787">
    <property type="term" value="F:hydrolase activity"/>
    <property type="evidence" value="ECO:0007669"/>
    <property type="project" value="UniProtKB-KW"/>
</dbReference>
<dbReference type="InterPro" id="IPR011330">
    <property type="entry name" value="Glyco_hydro/deAcase_b/a-brl"/>
</dbReference>
<dbReference type="PANTHER" id="PTHR43123:SF1">
    <property type="entry name" value="POLYSACCHARIDE DEACETYLASE-RELATED"/>
    <property type="match status" value="1"/>
</dbReference>
<dbReference type="RefSeq" id="WP_126169342.1">
    <property type="nucleotide sequence ID" value="NZ_CP020373.1"/>
</dbReference>
<dbReference type="PANTHER" id="PTHR43123">
    <property type="entry name" value="POLYSACCHARIDE DEACETYLASE-RELATED"/>
    <property type="match status" value="1"/>
</dbReference>
<evidence type="ECO:0000313" key="4">
    <source>
        <dbReference type="Proteomes" id="UP000278437"/>
    </source>
</evidence>
<keyword evidence="4" id="KW-1185">Reference proteome</keyword>
<organism evidence="3 4">
    <name type="scientific">Shewanella khirikhana</name>
    <dbReference type="NCBI Taxonomy" id="1965282"/>
    <lineage>
        <taxon>Bacteria</taxon>
        <taxon>Pseudomonadati</taxon>
        <taxon>Pseudomonadota</taxon>
        <taxon>Gammaproteobacteria</taxon>
        <taxon>Alteromonadales</taxon>
        <taxon>Shewanellaceae</taxon>
        <taxon>Shewanella</taxon>
    </lineage>
</organism>